<evidence type="ECO:0000313" key="2">
    <source>
        <dbReference type="EMBL" id="CBJ27730.1"/>
    </source>
</evidence>
<evidence type="ECO:0000256" key="1">
    <source>
        <dbReference type="SAM" id="MobiDB-lite"/>
    </source>
</evidence>
<name>D7G7I8_ECTSI</name>
<protein>
    <submittedName>
        <fullName evidence="2">Uncharacterized protein</fullName>
    </submittedName>
</protein>
<feature type="region of interest" description="Disordered" evidence="1">
    <location>
        <begin position="94"/>
        <end position="118"/>
    </location>
</feature>
<feature type="region of interest" description="Disordered" evidence="1">
    <location>
        <begin position="1"/>
        <end position="31"/>
    </location>
</feature>
<gene>
    <name evidence="2" type="ORF">Esi_0083_0072</name>
</gene>
<proteinExistence type="predicted"/>
<evidence type="ECO:0000313" key="3">
    <source>
        <dbReference type="Proteomes" id="UP000002630"/>
    </source>
</evidence>
<dbReference type="AlphaFoldDB" id="D7G7I8"/>
<dbReference type="Proteomes" id="UP000002630">
    <property type="component" value="Linkage Group LG15"/>
</dbReference>
<dbReference type="InParanoid" id="D7G7I8"/>
<sequence length="170" mass="17992">MLVWAEETDRRIATGQLPPLGSRRPPSGDGAVTVTAAEQQGAGASLLSDQEQAQMATLSELLSKRRRQSPPLSDEEESALRAAIAGLSASVEKDTDAKALDVAADTSSGPDTSDGDVTAAGHVAEAEDIIPNHIYGSREVRDQVYLYAWSLMKNRQDAAEGEAEQRAGES</sequence>
<keyword evidence="3" id="KW-1185">Reference proteome</keyword>
<organism evidence="2 3">
    <name type="scientific">Ectocarpus siliculosus</name>
    <name type="common">Brown alga</name>
    <name type="synonym">Conferva siliculosa</name>
    <dbReference type="NCBI Taxonomy" id="2880"/>
    <lineage>
        <taxon>Eukaryota</taxon>
        <taxon>Sar</taxon>
        <taxon>Stramenopiles</taxon>
        <taxon>Ochrophyta</taxon>
        <taxon>PX clade</taxon>
        <taxon>Phaeophyceae</taxon>
        <taxon>Ectocarpales</taxon>
        <taxon>Ectocarpaceae</taxon>
        <taxon>Ectocarpus</taxon>
    </lineage>
</organism>
<feature type="compositionally biased region" description="Low complexity" evidence="1">
    <location>
        <begin position="105"/>
        <end position="116"/>
    </location>
</feature>
<reference evidence="2 3" key="1">
    <citation type="journal article" date="2010" name="Nature">
        <title>The Ectocarpus genome and the independent evolution of multicellularity in brown algae.</title>
        <authorList>
            <person name="Cock J.M."/>
            <person name="Sterck L."/>
            <person name="Rouze P."/>
            <person name="Scornet D."/>
            <person name="Allen A.E."/>
            <person name="Amoutzias G."/>
            <person name="Anthouard V."/>
            <person name="Artiguenave F."/>
            <person name="Aury J.M."/>
            <person name="Badger J.H."/>
            <person name="Beszteri B."/>
            <person name="Billiau K."/>
            <person name="Bonnet E."/>
            <person name="Bothwell J.H."/>
            <person name="Bowler C."/>
            <person name="Boyen C."/>
            <person name="Brownlee C."/>
            <person name="Carrano C.J."/>
            <person name="Charrier B."/>
            <person name="Cho G.Y."/>
            <person name="Coelho S.M."/>
            <person name="Collen J."/>
            <person name="Corre E."/>
            <person name="Da Silva C."/>
            <person name="Delage L."/>
            <person name="Delaroque N."/>
            <person name="Dittami S.M."/>
            <person name="Doulbeau S."/>
            <person name="Elias M."/>
            <person name="Farnham G."/>
            <person name="Gachon C.M."/>
            <person name="Gschloessl B."/>
            <person name="Heesch S."/>
            <person name="Jabbari K."/>
            <person name="Jubin C."/>
            <person name="Kawai H."/>
            <person name="Kimura K."/>
            <person name="Kloareg B."/>
            <person name="Kupper F.C."/>
            <person name="Lang D."/>
            <person name="Le Bail A."/>
            <person name="Leblanc C."/>
            <person name="Lerouge P."/>
            <person name="Lohr M."/>
            <person name="Lopez P.J."/>
            <person name="Martens C."/>
            <person name="Maumus F."/>
            <person name="Michel G."/>
            <person name="Miranda-Saavedra D."/>
            <person name="Morales J."/>
            <person name="Moreau H."/>
            <person name="Motomura T."/>
            <person name="Nagasato C."/>
            <person name="Napoli C.A."/>
            <person name="Nelson D.R."/>
            <person name="Nyvall-Collen P."/>
            <person name="Peters A.F."/>
            <person name="Pommier C."/>
            <person name="Potin P."/>
            <person name="Poulain J."/>
            <person name="Quesneville H."/>
            <person name="Read B."/>
            <person name="Rensing S.A."/>
            <person name="Ritter A."/>
            <person name="Rousvoal S."/>
            <person name="Samanta M."/>
            <person name="Samson G."/>
            <person name="Schroeder D.C."/>
            <person name="Segurens B."/>
            <person name="Strittmatter M."/>
            <person name="Tonon T."/>
            <person name="Tregear J.W."/>
            <person name="Valentin K."/>
            <person name="von Dassow P."/>
            <person name="Yamagishi T."/>
            <person name="Van de Peer Y."/>
            <person name="Wincker P."/>
        </authorList>
    </citation>
    <scope>NUCLEOTIDE SEQUENCE [LARGE SCALE GENOMIC DNA]</scope>
    <source>
        <strain evidence="3">Ec32 / CCAP1310/4</strain>
    </source>
</reference>
<dbReference type="EMBL" id="FN649740">
    <property type="protein sequence ID" value="CBJ27730.1"/>
    <property type="molecule type" value="Genomic_DNA"/>
</dbReference>
<accession>D7G7I8</accession>
<dbReference type="EMBL" id="FN649064">
    <property type="protein sequence ID" value="CBJ27730.1"/>
    <property type="molecule type" value="Genomic_DNA"/>
</dbReference>
<dbReference type="OrthoDB" id="10374863at2759"/>